<name>A0A1G4IFQ9_TRYEQ</name>
<dbReference type="RefSeq" id="XP_067081707.1">
    <property type="nucleotide sequence ID" value="XM_067225606.1"/>
</dbReference>
<comment type="caution">
    <text evidence="5">The sequence shown here is derived from an EMBL/GenBank/DDBJ whole genome shotgun (WGS) entry which is preliminary data.</text>
</comment>
<feature type="region of interest" description="Disordered" evidence="4">
    <location>
        <begin position="208"/>
        <end position="241"/>
    </location>
</feature>
<comment type="similarity">
    <text evidence="2">Belongs to the BUD31 (G10) family.</text>
</comment>
<feature type="compositionally biased region" description="Basic and acidic residues" evidence="4">
    <location>
        <begin position="17"/>
        <end position="29"/>
    </location>
</feature>
<dbReference type="GeneID" id="92376490"/>
<accession>A0A1G4IFQ9</accession>
<feature type="compositionally biased region" description="Basic and acidic residues" evidence="4">
    <location>
        <begin position="52"/>
        <end position="63"/>
    </location>
</feature>
<keyword evidence="6" id="KW-1185">Reference proteome</keyword>
<keyword evidence="3" id="KW-0539">Nucleus</keyword>
<gene>
    <name evidence="5" type="ORF">TEOVI_000255000</name>
</gene>
<dbReference type="GO" id="GO:0000398">
    <property type="term" value="P:mRNA splicing, via spliceosome"/>
    <property type="evidence" value="ECO:0007669"/>
    <property type="project" value="TreeGrafter"/>
</dbReference>
<evidence type="ECO:0000256" key="2">
    <source>
        <dbReference type="ARBA" id="ARBA00005287"/>
    </source>
</evidence>
<organism evidence="5 6">
    <name type="scientific">Trypanosoma equiperdum</name>
    <dbReference type="NCBI Taxonomy" id="5694"/>
    <lineage>
        <taxon>Eukaryota</taxon>
        <taxon>Discoba</taxon>
        <taxon>Euglenozoa</taxon>
        <taxon>Kinetoplastea</taxon>
        <taxon>Metakinetoplastina</taxon>
        <taxon>Trypanosomatida</taxon>
        <taxon>Trypanosomatidae</taxon>
        <taxon>Trypanosoma</taxon>
    </lineage>
</organism>
<feature type="region of interest" description="Disordered" evidence="4">
    <location>
        <begin position="1"/>
        <end position="84"/>
    </location>
</feature>
<dbReference type="PANTHER" id="PTHR19411:SF0">
    <property type="entry name" value="PROTEIN BUD31 HOMOLOG"/>
    <property type="match status" value="1"/>
</dbReference>
<dbReference type="InterPro" id="IPR001748">
    <property type="entry name" value="BUD31"/>
</dbReference>
<feature type="compositionally biased region" description="Basic and acidic residues" evidence="4">
    <location>
        <begin position="216"/>
        <end position="241"/>
    </location>
</feature>
<evidence type="ECO:0000256" key="1">
    <source>
        <dbReference type="ARBA" id="ARBA00004123"/>
    </source>
</evidence>
<dbReference type="Proteomes" id="UP000195570">
    <property type="component" value="Unassembled WGS sequence"/>
</dbReference>
<evidence type="ECO:0000313" key="5">
    <source>
        <dbReference type="EMBL" id="SCU70970.1"/>
    </source>
</evidence>
<dbReference type="Pfam" id="PF01125">
    <property type="entry name" value="BUD31"/>
    <property type="match status" value="1"/>
</dbReference>
<dbReference type="AlphaFoldDB" id="A0A1G4IFQ9"/>
<dbReference type="EMBL" id="CZPT02001544">
    <property type="protein sequence ID" value="SCU70970.1"/>
    <property type="molecule type" value="Genomic_DNA"/>
</dbReference>
<proteinExistence type="inferred from homology"/>
<dbReference type="SMR" id="A0A1G4IFQ9"/>
<dbReference type="VEuPathDB" id="TriTrypDB:TEOVI_000255000"/>
<dbReference type="GO" id="GO:0005681">
    <property type="term" value="C:spliceosomal complex"/>
    <property type="evidence" value="ECO:0007669"/>
    <property type="project" value="TreeGrafter"/>
</dbReference>
<evidence type="ECO:0000256" key="4">
    <source>
        <dbReference type="SAM" id="MobiDB-lite"/>
    </source>
</evidence>
<protein>
    <submittedName>
        <fullName evidence="5">G10 protein homologue, putative</fullName>
    </submittedName>
</protein>
<sequence>MPKIRPGMKRPPPGFEKINDKLDEYDAEMRLALSEDPSQAELPVPSKRKDKQNKVEATKDKHAQSVQRGDGGVAGHSDGELDKPEPPLWRVARINRERTRYVFNACFRERIIAEEVLDYCCEMNFIDAGLVRRWSLAGYERLCCNTCCLPGAASEAARMVNKFANRDKKDRRTNGNDDTGGTCICRVPDEKRLAKAFTRCMVCGCSGCGSGGKRKHDTEEKDSVSDMKKVRTDDYEVKSGK</sequence>
<evidence type="ECO:0000256" key="3">
    <source>
        <dbReference type="ARBA" id="ARBA00023242"/>
    </source>
</evidence>
<reference evidence="5" key="1">
    <citation type="submission" date="2016-09" db="EMBL/GenBank/DDBJ databases">
        <authorList>
            <person name="Hebert L."/>
            <person name="Moumen B."/>
        </authorList>
    </citation>
    <scope>NUCLEOTIDE SEQUENCE [LARGE SCALE GENOMIC DNA]</scope>
    <source>
        <strain evidence="5">OVI</strain>
    </source>
</reference>
<dbReference type="PANTHER" id="PTHR19411">
    <property type="entry name" value="PROTEIN BUD31-RELATED"/>
    <property type="match status" value="1"/>
</dbReference>
<evidence type="ECO:0000313" key="6">
    <source>
        <dbReference type="Proteomes" id="UP000195570"/>
    </source>
</evidence>
<comment type="subcellular location">
    <subcellularLocation>
        <location evidence="1">Nucleus</location>
    </subcellularLocation>
</comment>